<accession>A0A6J4P9R0</accession>
<dbReference type="AlphaFoldDB" id="A0A6J4P9R0"/>
<proteinExistence type="predicted"/>
<reference evidence="2" key="1">
    <citation type="submission" date="2020-02" db="EMBL/GenBank/DDBJ databases">
        <authorList>
            <person name="Meier V. D."/>
        </authorList>
    </citation>
    <scope>NUCLEOTIDE SEQUENCE</scope>
    <source>
        <strain evidence="2">AVDCRST_MAG01</strain>
    </source>
</reference>
<keyword evidence="1" id="KW-1133">Transmembrane helix</keyword>
<dbReference type="EMBL" id="CADCUW010000184">
    <property type="protein sequence ID" value="CAA9404755.1"/>
    <property type="molecule type" value="Genomic_DNA"/>
</dbReference>
<evidence type="ECO:0000256" key="1">
    <source>
        <dbReference type="SAM" id="Phobius"/>
    </source>
</evidence>
<evidence type="ECO:0000313" key="2">
    <source>
        <dbReference type="EMBL" id="CAA9404755.1"/>
    </source>
</evidence>
<sequence>MLVLGAVAAASPVALMYLFVNLYAAGISVYFGGDLGQTRLREDFLQPFADFMARGGGLPALYAALTGARAQNRQSIVSDANVMPSRRNASSPVRPRAFRRYLEDFPRGL</sequence>
<protein>
    <submittedName>
        <fullName evidence="2">Uncharacterized protein</fullName>
    </submittedName>
</protein>
<keyword evidence="1" id="KW-0472">Membrane</keyword>
<organism evidence="2">
    <name type="scientific">uncultured Rubrobacteraceae bacterium</name>
    <dbReference type="NCBI Taxonomy" id="349277"/>
    <lineage>
        <taxon>Bacteria</taxon>
        <taxon>Bacillati</taxon>
        <taxon>Actinomycetota</taxon>
        <taxon>Rubrobacteria</taxon>
        <taxon>Rubrobacterales</taxon>
        <taxon>Rubrobacteraceae</taxon>
        <taxon>environmental samples</taxon>
    </lineage>
</organism>
<gene>
    <name evidence="2" type="ORF">AVDCRST_MAG01-01-1258</name>
</gene>
<feature type="transmembrane region" description="Helical" evidence="1">
    <location>
        <begin position="6"/>
        <end position="31"/>
    </location>
</feature>
<name>A0A6J4P9R0_9ACTN</name>
<keyword evidence="1" id="KW-0812">Transmembrane</keyword>